<accession>A0A5N6RJK8</accession>
<protein>
    <recommendedName>
        <fullName evidence="4">Wall-associated receptor kinase galacturonan-binding domain-containing protein</fullName>
    </recommendedName>
</protein>
<evidence type="ECO:0000256" key="1">
    <source>
        <dbReference type="ARBA" id="ARBA00004167"/>
    </source>
</evidence>
<dbReference type="Proteomes" id="UP000327013">
    <property type="component" value="Chromosome 6"/>
</dbReference>
<dbReference type="AlphaFoldDB" id="A0A5N6RJK8"/>
<evidence type="ECO:0000313" key="5">
    <source>
        <dbReference type="EMBL" id="KAE8077881.1"/>
    </source>
</evidence>
<dbReference type="Pfam" id="PF13947">
    <property type="entry name" value="GUB_WAK_bind"/>
    <property type="match status" value="1"/>
</dbReference>
<feature type="signal peptide" evidence="3">
    <location>
        <begin position="1"/>
        <end position="27"/>
    </location>
</feature>
<feature type="domain" description="Wall-associated receptor kinase galacturonan-binding" evidence="4">
    <location>
        <begin position="35"/>
        <end position="98"/>
    </location>
</feature>
<dbReference type="OrthoDB" id="1146903at2759"/>
<name>A0A5N6RJK8_9ROSI</name>
<organism evidence="5 6">
    <name type="scientific">Carpinus fangiana</name>
    <dbReference type="NCBI Taxonomy" id="176857"/>
    <lineage>
        <taxon>Eukaryota</taxon>
        <taxon>Viridiplantae</taxon>
        <taxon>Streptophyta</taxon>
        <taxon>Embryophyta</taxon>
        <taxon>Tracheophyta</taxon>
        <taxon>Spermatophyta</taxon>
        <taxon>Magnoliopsida</taxon>
        <taxon>eudicotyledons</taxon>
        <taxon>Gunneridae</taxon>
        <taxon>Pentapetalae</taxon>
        <taxon>rosids</taxon>
        <taxon>fabids</taxon>
        <taxon>Fagales</taxon>
        <taxon>Betulaceae</taxon>
        <taxon>Carpinus</taxon>
    </lineage>
</organism>
<evidence type="ECO:0000259" key="4">
    <source>
        <dbReference type="Pfam" id="PF13947"/>
    </source>
</evidence>
<reference evidence="5 6" key="1">
    <citation type="submission" date="2019-06" db="EMBL/GenBank/DDBJ databases">
        <title>A chromosomal-level reference genome of Carpinus fangiana (Coryloideae, Betulaceae).</title>
        <authorList>
            <person name="Yang X."/>
            <person name="Wang Z."/>
            <person name="Zhang L."/>
            <person name="Hao G."/>
            <person name="Liu J."/>
            <person name="Yang Y."/>
        </authorList>
    </citation>
    <scope>NUCLEOTIDE SEQUENCE [LARGE SCALE GENOMIC DNA]</scope>
    <source>
        <strain evidence="5">Cfa_2016G</strain>
        <tissue evidence="5">Leaf</tissue>
    </source>
</reference>
<dbReference type="InterPro" id="IPR025287">
    <property type="entry name" value="WAK_GUB"/>
</dbReference>
<evidence type="ECO:0000313" key="6">
    <source>
        <dbReference type="Proteomes" id="UP000327013"/>
    </source>
</evidence>
<feature type="chain" id="PRO_5024446094" description="Wall-associated receptor kinase galacturonan-binding domain-containing protein" evidence="3">
    <location>
        <begin position="28"/>
        <end position="319"/>
    </location>
</feature>
<dbReference type="GO" id="GO:0016020">
    <property type="term" value="C:membrane"/>
    <property type="evidence" value="ECO:0007669"/>
    <property type="project" value="UniProtKB-SubCell"/>
</dbReference>
<gene>
    <name evidence="5" type="ORF">FH972_016399</name>
</gene>
<dbReference type="GO" id="GO:0030247">
    <property type="term" value="F:polysaccharide binding"/>
    <property type="evidence" value="ECO:0007669"/>
    <property type="project" value="InterPro"/>
</dbReference>
<evidence type="ECO:0000256" key="2">
    <source>
        <dbReference type="ARBA" id="ARBA00022729"/>
    </source>
</evidence>
<evidence type="ECO:0000256" key="3">
    <source>
        <dbReference type="SAM" id="SignalP"/>
    </source>
</evidence>
<keyword evidence="6" id="KW-1185">Reference proteome</keyword>
<keyword evidence="2 3" id="KW-0732">Signal</keyword>
<dbReference type="PANTHER" id="PTHR33138">
    <property type="entry name" value="OS01G0690200 PROTEIN"/>
    <property type="match status" value="1"/>
</dbReference>
<proteinExistence type="predicted"/>
<dbReference type="EMBL" id="CM017326">
    <property type="protein sequence ID" value="KAE8077881.1"/>
    <property type="molecule type" value="Genomic_DNA"/>
</dbReference>
<sequence>MARQKLFPAGLMDLIVVVLVLVHQACSANDSHYHCPASSCGNIHNIRYPFWLNGIDPPNCGDQRYNLSCENNRAVLYLYDGRYYVQEIDYHNYTIRVVEDSGIQKDNHSFIPHYSLGPNNFSSGDPYAPDHPAVICDYCDANSSHCHLSLPNLYQRYMVFVNCERKVESPLYLDISTCFKNGEEVYPSNSFLSHSKRYAYVIVYEYYRSLDLVDLKESCQIEQMYLKTSLVPYWQNFRCTDFYDALVPGFMLSWFQVACDKFTDNTCYINDYANYTGRCVTYTAERSRFYITLFWKCGKGEVSISKSCLKNNMDRNDIE</sequence>
<dbReference type="PANTHER" id="PTHR33138:SF30">
    <property type="entry name" value="LEAF RUST 10 DISEASE-RESISTANCE LOCUS RECEPTOR-LIKE PROTEIN KINASE-LIKE 2.7"/>
    <property type="match status" value="1"/>
</dbReference>
<comment type="subcellular location">
    <subcellularLocation>
        <location evidence="1">Membrane</location>
        <topology evidence="1">Single-pass membrane protein</topology>
    </subcellularLocation>
</comment>